<proteinExistence type="predicted"/>
<evidence type="ECO:0000313" key="2">
    <source>
        <dbReference type="Proteomes" id="UP000016900"/>
    </source>
</evidence>
<reference evidence="1 2" key="1">
    <citation type="submission" date="2012-10" db="EMBL/GenBank/DDBJ databases">
        <title>Genome sequence of the symbiont of the pentatomidae stink bug Halyomorpha halys.</title>
        <authorList>
            <person name="Kobayashi H."/>
            <person name="Fujii-Muramatsu R."/>
            <person name="Takeishi K."/>
            <person name="Noda H."/>
        </authorList>
    </citation>
    <scope>NUCLEOTIDE SEQUENCE [LARGE SCALE GENOMIC DNA]</scope>
</reference>
<gene>
    <name evidence="1" type="ORF">HHS_01080</name>
</gene>
<dbReference type="Proteomes" id="UP000016900">
    <property type="component" value="Chromosome"/>
</dbReference>
<organism evidence="1 2">
    <name type="scientific">Candidatus Pantoea carbekii</name>
    <dbReference type="NCBI Taxonomy" id="1235990"/>
    <lineage>
        <taxon>Bacteria</taxon>
        <taxon>Pseudomonadati</taxon>
        <taxon>Pseudomonadota</taxon>
        <taxon>Gammaproteobacteria</taxon>
        <taxon>Enterobacterales</taxon>
        <taxon>Erwiniaceae</taxon>
        <taxon>Pantoea</taxon>
    </lineage>
</organism>
<dbReference type="KEGG" id="hhs:HHS_01080"/>
<dbReference type="PATRIC" id="fig|1235990.3.peg.107"/>
<sequence length="83" mass="9789">MSKVYINTFNHCGYRYRTARTKSQCIFSNILIFRIDHDIMKCKGELEQHFSDINQGGARIIIGTKMIAKDYFFKMLLSINARY</sequence>
<protein>
    <submittedName>
        <fullName evidence="1">Uncharacterized protein</fullName>
    </submittedName>
</protein>
<dbReference type="eggNOG" id="COG1198">
    <property type="taxonomic scope" value="Bacteria"/>
</dbReference>
<keyword evidence="2" id="KW-1185">Reference proteome</keyword>
<dbReference type="AlphaFoldDB" id="U3U8V3"/>
<name>U3U8V3_9GAMM</name>
<accession>U3U8V3</accession>
<evidence type="ECO:0000313" key="1">
    <source>
        <dbReference type="EMBL" id="BAO00078.1"/>
    </source>
</evidence>
<dbReference type="EMBL" id="AP012554">
    <property type="protein sequence ID" value="BAO00078.1"/>
    <property type="molecule type" value="Genomic_DNA"/>
</dbReference>